<organism evidence="7 8">
    <name type="scientific">Sulfolobus acidocaldarius</name>
    <dbReference type="NCBI Taxonomy" id="2285"/>
    <lineage>
        <taxon>Archaea</taxon>
        <taxon>Thermoproteota</taxon>
        <taxon>Thermoprotei</taxon>
        <taxon>Sulfolobales</taxon>
        <taxon>Sulfolobaceae</taxon>
        <taxon>Sulfolobus</taxon>
    </lineage>
</organism>
<evidence type="ECO:0000313" key="7">
    <source>
        <dbReference type="EMBL" id="ALU29721.1"/>
    </source>
</evidence>
<accession>A0A0U3GLS7</accession>
<keyword evidence="4" id="KW-0443">Lipid metabolism</keyword>
<dbReference type="GO" id="GO:0016874">
    <property type="term" value="F:ligase activity"/>
    <property type="evidence" value="ECO:0007669"/>
    <property type="project" value="UniProtKB-KW"/>
</dbReference>
<evidence type="ECO:0000259" key="5">
    <source>
        <dbReference type="Pfam" id="PF00501"/>
    </source>
</evidence>
<evidence type="ECO:0000256" key="2">
    <source>
        <dbReference type="ARBA" id="ARBA00022598"/>
    </source>
</evidence>
<feature type="domain" description="AMP-binding enzyme C-terminal" evidence="6">
    <location>
        <begin position="459"/>
        <end position="538"/>
    </location>
</feature>
<proteinExistence type="inferred from homology"/>
<dbReference type="InterPro" id="IPR000873">
    <property type="entry name" value="AMP-dep_synth/lig_dom"/>
</dbReference>
<dbReference type="PANTHER" id="PTHR43859:SF4">
    <property type="entry name" value="BUTANOATE--COA LIGASE AAE1-RELATED"/>
    <property type="match status" value="1"/>
</dbReference>
<evidence type="ECO:0000256" key="3">
    <source>
        <dbReference type="ARBA" id="ARBA00022832"/>
    </source>
</evidence>
<comment type="similarity">
    <text evidence="1">Belongs to the ATP-dependent AMP-binding enzyme family.</text>
</comment>
<name>A0A0U3GLS7_9CREN</name>
<evidence type="ECO:0000256" key="4">
    <source>
        <dbReference type="ARBA" id="ARBA00023098"/>
    </source>
</evidence>
<dbReference type="GeneID" id="14552726"/>
<dbReference type="Pfam" id="PF00501">
    <property type="entry name" value="AMP-binding"/>
    <property type="match status" value="1"/>
</dbReference>
<dbReference type="Gene3D" id="3.40.50.12780">
    <property type="entry name" value="N-terminal domain of ligase-like"/>
    <property type="match status" value="1"/>
</dbReference>
<feature type="domain" description="AMP-dependent synthetase/ligase" evidence="5">
    <location>
        <begin position="28"/>
        <end position="408"/>
    </location>
</feature>
<dbReference type="SUPFAM" id="SSF56801">
    <property type="entry name" value="Acetyl-CoA synthetase-like"/>
    <property type="match status" value="1"/>
</dbReference>
<dbReference type="AlphaFoldDB" id="A0A0U3GLS7"/>
<dbReference type="NCBIfam" id="NF004837">
    <property type="entry name" value="PRK06187.1"/>
    <property type="match status" value="1"/>
</dbReference>
<dbReference type="RefSeq" id="WP_011278999.1">
    <property type="nucleotide sequence ID" value="NZ_BHWZ01000006.1"/>
</dbReference>
<dbReference type="InterPro" id="IPR045851">
    <property type="entry name" value="AMP-bd_C_sf"/>
</dbReference>
<keyword evidence="2" id="KW-0436">Ligase</keyword>
<evidence type="ECO:0000259" key="6">
    <source>
        <dbReference type="Pfam" id="PF13193"/>
    </source>
</evidence>
<dbReference type="InterPro" id="IPR025110">
    <property type="entry name" value="AMP-bd_C"/>
</dbReference>
<dbReference type="GO" id="GO:0006631">
    <property type="term" value="P:fatty acid metabolic process"/>
    <property type="evidence" value="ECO:0007669"/>
    <property type="project" value="UniProtKB-KW"/>
</dbReference>
<dbReference type="EMBL" id="CP013694">
    <property type="protein sequence ID" value="ALU29721.1"/>
    <property type="molecule type" value="Genomic_DNA"/>
</dbReference>
<dbReference type="Pfam" id="PF13193">
    <property type="entry name" value="AMP-binding_C"/>
    <property type="match status" value="1"/>
</dbReference>
<dbReference type="Proteomes" id="UP000065473">
    <property type="component" value="Chromosome"/>
</dbReference>
<dbReference type="OMA" id="KWQIPDR"/>
<protein>
    <submittedName>
        <fullName evidence="7">AMP-dependent synthetase</fullName>
    </submittedName>
</protein>
<sequence>MIDGAKSTTNDDWQLSVHKVLEYAGKVHPTTEIISDRRLQGGELHILNYGKVLDRVRSMANALEKELDVKPSDVVGIIDWNDHRFFESYFSVPSIGGVLLELNFRLHPSDLVYIVKHTKAKGLFIDDSLLLLAQILSKEYKFDFIVVMSDKSLEEIEPLKGMSLASKVYGYEELVKSHSPNRRFEEVNEKSAAYAAFTSGTTGLPKGVFYSHRSVVLHAMTVAHDMRPTDTLLQVVPMFHANGWGTPFAAAMQGCRQIYPGRPTPESLTDYILNYKVTRTAAVPTIIIELLKRLEKMDPKPDLKGLKISMGGQEPPSKLVSELAKYGVEVYQGYGATETSPVVSVGFSKSEIDNLPAEDKFLKMKQGLIVFGVEVKVVDPITNQELPWDGKSVGEIWIRGPWITREYYNDPRTSQSFTPDGWWRSGDVGVVDPLGYIRLVDRLKDVIKSGGEWISSIDLENFLMAHPYVREASVVGVPHPKWGERPLAIVVLKSDYENLPKDEVKKSLLDHLSKKFAKWQLPDDIVFVDEIPKTSTGKFDKKLLRDKYKNLFTSS</sequence>
<dbReference type="PANTHER" id="PTHR43859">
    <property type="entry name" value="ACYL-ACTIVATING ENZYME"/>
    <property type="match status" value="1"/>
</dbReference>
<keyword evidence="3" id="KW-0276">Fatty acid metabolism</keyword>
<dbReference type="InterPro" id="IPR042099">
    <property type="entry name" value="ANL_N_sf"/>
</dbReference>
<evidence type="ECO:0000313" key="8">
    <source>
        <dbReference type="Proteomes" id="UP000065473"/>
    </source>
</evidence>
<dbReference type="Gene3D" id="3.30.300.30">
    <property type="match status" value="1"/>
</dbReference>
<dbReference type="FunFam" id="3.30.300.30:FF:000008">
    <property type="entry name" value="2,3-dihydroxybenzoate-AMP ligase"/>
    <property type="match status" value="1"/>
</dbReference>
<gene>
    <name evidence="7" type="ORF">ATY89_07045</name>
</gene>
<evidence type="ECO:0000256" key="1">
    <source>
        <dbReference type="ARBA" id="ARBA00006432"/>
    </source>
</evidence>
<reference evidence="7 8" key="1">
    <citation type="submission" date="2015-12" db="EMBL/GenBank/DDBJ databases">
        <title>A stable core within a dynamic pangenome in Sulfolobus acidocaldarius.</title>
        <authorList>
            <person name="Anderson R."/>
            <person name="Kouris A."/>
            <person name="Seward C."/>
            <person name="Campbell K."/>
            <person name="Whitaker R."/>
        </authorList>
    </citation>
    <scope>NUCLEOTIDE SEQUENCE [LARGE SCALE GENOMIC DNA]</scope>
    <source>
        <strain evidence="7 8">GG12-C01-09</strain>
    </source>
</reference>